<evidence type="ECO:0000256" key="3">
    <source>
        <dbReference type="ARBA" id="ARBA00022963"/>
    </source>
</evidence>
<dbReference type="Pfam" id="PF00657">
    <property type="entry name" value="Lipase_GDSL"/>
    <property type="match status" value="1"/>
</dbReference>
<comment type="caution">
    <text evidence="4">The sequence shown here is derived from an EMBL/GenBank/DDBJ whole genome shotgun (WGS) entry which is preliminary data.</text>
</comment>
<dbReference type="GO" id="GO:0016788">
    <property type="term" value="F:hydrolase activity, acting on ester bonds"/>
    <property type="evidence" value="ECO:0007669"/>
    <property type="project" value="InterPro"/>
</dbReference>
<name>A0A830DC82_9LAMI</name>
<dbReference type="Gene3D" id="3.40.50.1110">
    <property type="entry name" value="SGNH hydrolase"/>
    <property type="match status" value="1"/>
</dbReference>
<dbReference type="InterPro" id="IPR001087">
    <property type="entry name" value="GDSL"/>
</dbReference>
<comment type="similarity">
    <text evidence="1">Belongs to the 'GDSL' lipolytic enzyme family.</text>
</comment>
<dbReference type="SUPFAM" id="SSF52266">
    <property type="entry name" value="SGNH hydrolase"/>
    <property type="match status" value="1"/>
</dbReference>
<dbReference type="OrthoDB" id="1600564at2759"/>
<dbReference type="PANTHER" id="PTHR45648:SF13">
    <property type="entry name" value="OS02G0290900 PROTEIN"/>
    <property type="match status" value="1"/>
</dbReference>
<reference evidence="4" key="1">
    <citation type="submission" date="2020-07" db="EMBL/GenBank/DDBJ databases">
        <title>Ethylene signaling mediates host invasion by parasitic plants.</title>
        <authorList>
            <person name="Yoshida S."/>
        </authorList>
    </citation>
    <scope>NUCLEOTIDE SEQUENCE</scope>
    <source>
        <strain evidence="4">Okayama</strain>
    </source>
</reference>
<dbReference type="EMBL" id="BMAC01009228">
    <property type="protein sequence ID" value="GFQ08740.1"/>
    <property type="molecule type" value="Genomic_DNA"/>
</dbReference>
<dbReference type="InterPro" id="IPR051058">
    <property type="entry name" value="GDSL_Est/Lipase"/>
</dbReference>
<dbReference type="Proteomes" id="UP000653305">
    <property type="component" value="Unassembled WGS sequence"/>
</dbReference>
<dbReference type="GO" id="GO:0016042">
    <property type="term" value="P:lipid catabolic process"/>
    <property type="evidence" value="ECO:0007669"/>
    <property type="project" value="UniProtKB-KW"/>
</dbReference>
<keyword evidence="3" id="KW-0443">Lipid metabolism</keyword>
<sequence>MIRGVNYASAGAGIIFSSGSELGQHISLAQQIQQFMDTFQQFILTMGEDAAYNLISNSIFYISIGSNDYIHYYLRNVSNVQSLYLPWHFNQFLAQSVKQEIQNLYYANVRNVVVMGLAPLGCAPYYLWLYQSENGQCVEMINDMILEFNFAMRFMVEELNRELIDANVIFCDAYEGSMDIIKNHNRYEFNVTTDACCGLGMYNGWIMCISSDMACNNASTHIWWDQFHPTEAVNKILADNVWSGLHTSMCYPMNLQEMIAQNAKK</sequence>
<dbReference type="PANTHER" id="PTHR45648">
    <property type="entry name" value="GDSL LIPASE/ACYLHYDROLASE FAMILY PROTEIN (AFU_ORTHOLOGUE AFUA_4G14700)"/>
    <property type="match status" value="1"/>
</dbReference>
<evidence type="ECO:0000256" key="2">
    <source>
        <dbReference type="ARBA" id="ARBA00022801"/>
    </source>
</evidence>
<keyword evidence="2" id="KW-0378">Hydrolase</keyword>
<dbReference type="InterPro" id="IPR036514">
    <property type="entry name" value="SGNH_hydro_sf"/>
</dbReference>
<evidence type="ECO:0000313" key="5">
    <source>
        <dbReference type="Proteomes" id="UP000653305"/>
    </source>
</evidence>
<proteinExistence type="inferred from homology"/>
<organism evidence="4 5">
    <name type="scientific">Phtheirospermum japonicum</name>
    <dbReference type="NCBI Taxonomy" id="374723"/>
    <lineage>
        <taxon>Eukaryota</taxon>
        <taxon>Viridiplantae</taxon>
        <taxon>Streptophyta</taxon>
        <taxon>Embryophyta</taxon>
        <taxon>Tracheophyta</taxon>
        <taxon>Spermatophyta</taxon>
        <taxon>Magnoliopsida</taxon>
        <taxon>eudicotyledons</taxon>
        <taxon>Gunneridae</taxon>
        <taxon>Pentapetalae</taxon>
        <taxon>asterids</taxon>
        <taxon>lamiids</taxon>
        <taxon>Lamiales</taxon>
        <taxon>Orobanchaceae</taxon>
        <taxon>Orobanchaceae incertae sedis</taxon>
        <taxon>Phtheirospermum</taxon>
    </lineage>
</organism>
<accession>A0A830DC82</accession>
<evidence type="ECO:0000313" key="4">
    <source>
        <dbReference type="EMBL" id="GFQ08740.1"/>
    </source>
</evidence>
<dbReference type="AlphaFoldDB" id="A0A830DC82"/>
<protein>
    <submittedName>
        <fullName evidence="4">GDSL esterase/lipase at1g71691</fullName>
    </submittedName>
</protein>
<keyword evidence="3" id="KW-0442">Lipid degradation</keyword>
<evidence type="ECO:0000256" key="1">
    <source>
        <dbReference type="ARBA" id="ARBA00008668"/>
    </source>
</evidence>
<keyword evidence="5" id="KW-1185">Reference proteome</keyword>
<gene>
    <name evidence="4" type="ORF">PHJA_003018000</name>
</gene>